<dbReference type="InterPro" id="IPR007627">
    <property type="entry name" value="RNA_pol_sigma70_r2"/>
</dbReference>
<dbReference type="InterPro" id="IPR013325">
    <property type="entry name" value="RNA_pol_sigma_r2"/>
</dbReference>
<dbReference type="RefSeq" id="WP_244408976.1">
    <property type="nucleotide sequence ID" value="NZ_AP025637.1"/>
</dbReference>
<feature type="domain" description="RNA polymerase sigma-70 region 2" evidence="7">
    <location>
        <begin position="13"/>
        <end position="78"/>
    </location>
</feature>
<evidence type="ECO:0000259" key="8">
    <source>
        <dbReference type="Pfam" id="PF08281"/>
    </source>
</evidence>
<dbReference type="SUPFAM" id="SSF88946">
    <property type="entry name" value="Sigma2 domain of RNA polymerase sigma factors"/>
    <property type="match status" value="1"/>
</dbReference>
<keyword evidence="10" id="KW-1185">Reference proteome</keyword>
<evidence type="ECO:0000256" key="2">
    <source>
        <dbReference type="ARBA" id="ARBA00023015"/>
    </source>
</evidence>
<accession>A0ABN6PAZ1</accession>
<dbReference type="PROSITE" id="PS01063">
    <property type="entry name" value="SIGMA70_ECF"/>
    <property type="match status" value="1"/>
</dbReference>
<evidence type="ECO:0000313" key="10">
    <source>
        <dbReference type="Proteomes" id="UP000831327"/>
    </source>
</evidence>
<dbReference type="PANTHER" id="PTHR43133">
    <property type="entry name" value="RNA POLYMERASE ECF-TYPE SIGMA FACTO"/>
    <property type="match status" value="1"/>
</dbReference>
<dbReference type="Gene3D" id="1.10.1740.10">
    <property type="match status" value="1"/>
</dbReference>
<dbReference type="InterPro" id="IPR013324">
    <property type="entry name" value="RNA_pol_sigma_r3/r4-like"/>
</dbReference>
<dbReference type="InterPro" id="IPR000838">
    <property type="entry name" value="RNA_pol_sigma70_ECF_CS"/>
</dbReference>
<proteinExistence type="inferred from homology"/>
<dbReference type="InterPro" id="IPR039425">
    <property type="entry name" value="RNA_pol_sigma-70-like"/>
</dbReference>
<keyword evidence="3 6" id="KW-0731">Sigma factor</keyword>
<evidence type="ECO:0000256" key="1">
    <source>
        <dbReference type="ARBA" id="ARBA00010641"/>
    </source>
</evidence>
<gene>
    <name evidence="9" type="ORF">Rmf_47380</name>
</gene>
<protein>
    <recommendedName>
        <fullName evidence="6">RNA polymerase sigma factor</fullName>
    </recommendedName>
</protein>
<evidence type="ECO:0000256" key="5">
    <source>
        <dbReference type="ARBA" id="ARBA00023163"/>
    </source>
</evidence>
<reference evidence="9 10" key="1">
    <citation type="journal article" date="2016" name="Microbes Environ.">
        <title>Phylogenetically diverse aerobic anoxygenic phototrophic bacteria isolated from epilithic biofilms in Tama river, Japan.</title>
        <authorList>
            <person name="Hirose S."/>
            <person name="Matsuura K."/>
            <person name="Haruta S."/>
        </authorList>
    </citation>
    <scope>NUCLEOTIDE SEQUENCE [LARGE SCALE GENOMIC DNA]</scope>
    <source>
        <strain evidence="9 10">S08</strain>
    </source>
</reference>
<evidence type="ECO:0000256" key="4">
    <source>
        <dbReference type="ARBA" id="ARBA00023125"/>
    </source>
</evidence>
<dbReference type="Pfam" id="PF04542">
    <property type="entry name" value="Sigma70_r2"/>
    <property type="match status" value="1"/>
</dbReference>
<dbReference type="EMBL" id="AP025637">
    <property type="protein sequence ID" value="BDG74809.1"/>
    <property type="molecule type" value="Genomic_DNA"/>
</dbReference>
<keyword evidence="2 6" id="KW-0805">Transcription regulation</keyword>
<organism evidence="9 10">
    <name type="scientific">Roseomonas fluvialis</name>
    <dbReference type="NCBI Taxonomy" id="1750527"/>
    <lineage>
        <taxon>Bacteria</taxon>
        <taxon>Pseudomonadati</taxon>
        <taxon>Pseudomonadota</taxon>
        <taxon>Alphaproteobacteria</taxon>
        <taxon>Acetobacterales</taxon>
        <taxon>Roseomonadaceae</taxon>
        <taxon>Roseomonas</taxon>
    </lineage>
</organism>
<evidence type="ECO:0000313" key="9">
    <source>
        <dbReference type="EMBL" id="BDG74809.1"/>
    </source>
</evidence>
<dbReference type="InterPro" id="IPR013249">
    <property type="entry name" value="RNA_pol_sigma70_r4_t2"/>
</dbReference>
<dbReference type="Proteomes" id="UP000831327">
    <property type="component" value="Chromosome"/>
</dbReference>
<keyword evidence="4 6" id="KW-0238">DNA-binding</keyword>
<dbReference type="NCBIfam" id="TIGR02937">
    <property type="entry name" value="sigma70-ECF"/>
    <property type="match status" value="1"/>
</dbReference>
<evidence type="ECO:0000259" key="7">
    <source>
        <dbReference type="Pfam" id="PF04542"/>
    </source>
</evidence>
<dbReference type="PANTHER" id="PTHR43133:SF25">
    <property type="entry name" value="RNA POLYMERASE SIGMA FACTOR RFAY-RELATED"/>
    <property type="match status" value="1"/>
</dbReference>
<dbReference type="Gene3D" id="1.10.10.10">
    <property type="entry name" value="Winged helix-like DNA-binding domain superfamily/Winged helix DNA-binding domain"/>
    <property type="match status" value="1"/>
</dbReference>
<feature type="domain" description="RNA polymerase sigma factor 70 region 4 type 2" evidence="8">
    <location>
        <begin position="103"/>
        <end position="155"/>
    </location>
</feature>
<evidence type="ECO:0000256" key="3">
    <source>
        <dbReference type="ARBA" id="ARBA00023082"/>
    </source>
</evidence>
<sequence length="163" mass="17755">MNDAPTGFRDAIAELTPQLRGFARFLARDAARADDLVQETLLRALENPGAWQEGTNLRAWLFRILRNAFVDQARRSGREKRLLGALPLRAVEHAAQPGVAELGELGRAIAALPAPQREAILLVAALEFTVEEAASVTGIAEGTLKARVSRARDTLARRLAPRT</sequence>
<dbReference type="InterPro" id="IPR014284">
    <property type="entry name" value="RNA_pol_sigma-70_dom"/>
</dbReference>
<dbReference type="SUPFAM" id="SSF88659">
    <property type="entry name" value="Sigma3 and sigma4 domains of RNA polymerase sigma factors"/>
    <property type="match status" value="1"/>
</dbReference>
<evidence type="ECO:0000256" key="6">
    <source>
        <dbReference type="RuleBase" id="RU000716"/>
    </source>
</evidence>
<dbReference type="Pfam" id="PF08281">
    <property type="entry name" value="Sigma70_r4_2"/>
    <property type="match status" value="1"/>
</dbReference>
<dbReference type="InterPro" id="IPR036388">
    <property type="entry name" value="WH-like_DNA-bd_sf"/>
</dbReference>
<comment type="similarity">
    <text evidence="1 6">Belongs to the sigma-70 factor family. ECF subfamily.</text>
</comment>
<keyword evidence="5 6" id="KW-0804">Transcription</keyword>
<name>A0ABN6PAZ1_9PROT</name>